<dbReference type="Pfam" id="PF00229">
    <property type="entry name" value="TNF"/>
    <property type="match status" value="1"/>
</dbReference>
<dbReference type="Proteomes" id="UP001164746">
    <property type="component" value="Chromosome 15"/>
</dbReference>
<sequence>MEVLKSLSVFVLILTILQIGSLLSVVVLWKYKRIYILDEYSSTICDPAVANVDGERVPCRDVESVLKTEIEEDIKRRARYGLHTKSSLIELLGNEKCLKTREISSIQLHGISNNTQGKGSGKVHWLSLVNSGQKGYLSYNDGSVHIAETGLYYLTFQIAVTNPENKAKRNNSETTQLEHTIVHRSANGAKTTLMRNVMHDGCQAKTKSISTGGVFQFKEGVSVHLHTSSMQSIARDKGHHSLMMYRI</sequence>
<evidence type="ECO:0000256" key="1">
    <source>
        <dbReference type="ARBA" id="ARBA00008670"/>
    </source>
</evidence>
<protein>
    <recommendedName>
        <fullName evidence="3">THD domain-containing protein</fullName>
    </recommendedName>
</protein>
<accession>A0ABY7G8W3</accession>
<reference evidence="4" key="1">
    <citation type="submission" date="2022-11" db="EMBL/GenBank/DDBJ databases">
        <title>Centuries of genome instability and evolution in soft-shell clam transmissible cancer (bioRxiv).</title>
        <authorList>
            <person name="Hart S.F.M."/>
            <person name="Yonemitsu M.A."/>
            <person name="Giersch R.M."/>
            <person name="Beal B.F."/>
            <person name="Arriagada G."/>
            <person name="Davis B.W."/>
            <person name="Ostrander E.A."/>
            <person name="Goff S.P."/>
            <person name="Metzger M.J."/>
        </authorList>
    </citation>
    <scope>NUCLEOTIDE SEQUENCE</scope>
    <source>
        <strain evidence="4">MELC-2E11</strain>
        <tissue evidence="4">Siphon/mantle</tissue>
    </source>
</reference>
<name>A0ABY7G8W3_MYAAR</name>
<keyword evidence="5" id="KW-1185">Reference proteome</keyword>
<evidence type="ECO:0000313" key="5">
    <source>
        <dbReference type="Proteomes" id="UP001164746"/>
    </source>
</evidence>
<keyword evidence="2" id="KW-0812">Transmembrane</keyword>
<comment type="similarity">
    <text evidence="1">Belongs to the tumor necrosis factor family.</text>
</comment>
<dbReference type="InterPro" id="IPR006052">
    <property type="entry name" value="TNF_dom"/>
</dbReference>
<evidence type="ECO:0000259" key="3">
    <source>
        <dbReference type="PROSITE" id="PS50049"/>
    </source>
</evidence>
<organism evidence="4 5">
    <name type="scientific">Mya arenaria</name>
    <name type="common">Soft-shell clam</name>
    <dbReference type="NCBI Taxonomy" id="6604"/>
    <lineage>
        <taxon>Eukaryota</taxon>
        <taxon>Metazoa</taxon>
        <taxon>Spiralia</taxon>
        <taxon>Lophotrochozoa</taxon>
        <taxon>Mollusca</taxon>
        <taxon>Bivalvia</taxon>
        <taxon>Autobranchia</taxon>
        <taxon>Heteroconchia</taxon>
        <taxon>Euheterodonta</taxon>
        <taxon>Imparidentia</taxon>
        <taxon>Neoheterodontei</taxon>
        <taxon>Myida</taxon>
        <taxon>Myoidea</taxon>
        <taxon>Myidae</taxon>
        <taxon>Mya</taxon>
    </lineage>
</organism>
<evidence type="ECO:0000256" key="2">
    <source>
        <dbReference type="SAM" id="Phobius"/>
    </source>
</evidence>
<dbReference type="Gene3D" id="2.60.120.40">
    <property type="match status" value="1"/>
</dbReference>
<feature type="transmembrane region" description="Helical" evidence="2">
    <location>
        <begin position="6"/>
        <end position="29"/>
    </location>
</feature>
<proteinExistence type="inferred from homology"/>
<dbReference type="PROSITE" id="PS50049">
    <property type="entry name" value="THD_2"/>
    <property type="match status" value="1"/>
</dbReference>
<keyword evidence="2" id="KW-1133">Transmembrane helix</keyword>
<dbReference type="EMBL" id="CP111026">
    <property type="protein sequence ID" value="WAR27686.1"/>
    <property type="molecule type" value="Genomic_DNA"/>
</dbReference>
<dbReference type="InterPro" id="IPR008983">
    <property type="entry name" value="Tumour_necrosis_fac-like_dom"/>
</dbReference>
<feature type="domain" description="THD" evidence="3">
    <location>
        <begin position="106"/>
        <end position="247"/>
    </location>
</feature>
<keyword evidence="2" id="KW-0472">Membrane</keyword>
<evidence type="ECO:0000313" key="4">
    <source>
        <dbReference type="EMBL" id="WAR27686.1"/>
    </source>
</evidence>
<dbReference type="SUPFAM" id="SSF49842">
    <property type="entry name" value="TNF-like"/>
    <property type="match status" value="1"/>
</dbReference>
<gene>
    <name evidence="4" type="ORF">MAR_013390</name>
</gene>